<dbReference type="Proteomes" id="UP000320679">
    <property type="component" value="Unassembled WGS sequence"/>
</dbReference>
<dbReference type="GO" id="GO:0022857">
    <property type="term" value="F:transmembrane transporter activity"/>
    <property type="evidence" value="ECO:0007669"/>
    <property type="project" value="InterPro"/>
</dbReference>
<organism evidence="9 10">
    <name type="scientific">Aerophobetes bacterium</name>
    <dbReference type="NCBI Taxonomy" id="2030807"/>
    <lineage>
        <taxon>Bacteria</taxon>
        <taxon>Candidatus Aerophobota</taxon>
    </lineage>
</organism>
<protein>
    <submittedName>
        <fullName evidence="9">Iron ABC transporter permease</fullName>
    </submittedName>
</protein>
<evidence type="ECO:0000256" key="2">
    <source>
        <dbReference type="ARBA" id="ARBA00007935"/>
    </source>
</evidence>
<proteinExistence type="inferred from homology"/>
<feature type="transmembrane region" description="Helical" evidence="8">
    <location>
        <begin position="67"/>
        <end position="87"/>
    </location>
</feature>
<evidence type="ECO:0000256" key="7">
    <source>
        <dbReference type="ARBA" id="ARBA00023136"/>
    </source>
</evidence>
<feature type="transmembrane region" description="Helical" evidence="8">
    <location>
        <begin position="158"/>
        <end position="178"/>
    </location>
</feature>
<keyword evidence="6 8" id="KW-1133">Transmembrane helix</keyword>
<sequence length="341" mass="36737">MFHWKLIITYLTVILGLTVVLTTTLGAAHISSFVVLKILITRLPLINNLIIPSWSIGEATIILEIRLPRIILGVLVGAALGVAGTTMQGLFKNPMADPYIIGISSGAALGAISTIVFGLSIFGMYTIPLMAFMGAAAAIFLVYNIASVRGKLPVSTLLLAGIAMTLFLSAIISLLMYTAGEKLHGIVFWLMGGLWGRNWNHVMMAFPFILLGTTVIYIFARDLNVMLLGEEPAQHLGIEVETLKKIMILSTSLITAAAVSVSGIIGFVGLIIPHVMRILVGPDHRILLPSSALVGGIFLVWTDTLARTIIAPTEIPVGIITALFGAPFFIYLLRTRKRAMF</sequence>
<comment type="similarity">
    <text evidence="2">Belongs to the binding-protein-dependent transport system permease family. FecCD subfamily.</text>
</comment>
<reference evidence="9 10" key="1">
    <citation type="submission" date="2019-03" db="EMBL/GenBank/DDBJ databases">
        <title>Metabolic potential of uncultured bacteria and archaea associated with petroleum seepage in deep-sea sediments.</title>
        <authorList>
            <person name="Dong X."/>
            <person name="Hubert C."/>
        </authorList>
    </citation>
    <scope>NUCLEOTIDE SEQUENCE [LARGE SCALE GENOMIC DNA]</scope>
    <source>
        <strain evidence="9">E29_bin78</strain>
    </source>
</reference>
<gene>
    <name evidence="9" type="ORF">E3J59_04320</name>
</gene>
<feature type="transmembrane region" description="Helical" evidence="8">
    <location>
        <begin position="284"/>
        <end position="302"/>
    </location>
</feature>
<evidence type="ECO:0000256" key="6">
    <source>
        <dbReference type="ARBA" id="ARBA00022989"/>
    </source>
</evidence>
<dbReference type="InterPro" id="IPR037294">
    <property type="entry name" value="ABC_BtuC-like"/>
</dbReference>
<feature type="transmembrane region" description="Helical" evidence="8">
    <location>
        <begin position="7"/>
        <end position="28"/>
    </location>
</feature>
<accession>A0A523UR50</accession>
<feature type="transmembrane region" description="Helical" evidence="8">
    <location>
        <begin position="99"/>
        <end position="122"/>
    </location>
</feature>
<feature type="transmembrane region" description="Helical" evidence="8">
    <location>
        <begin position="246"/>
        <end position="272"/>
    </location>
</feature>
<dbReference type="PANTHER" id="PTHR30472:SF25">
    <property type="entry name" value="ABC TRANSPORTER PERMEASE PROTEIN MJ0876-RELATED"/>
    <property type="match status" value="1"/>
</dbReference>
<keyword evidence="5 8" id="KW-0812">Transmembrane</keyword>
<dbReference type="Pfam" id="PF01032">
    <property type="entry name" value="FecCD"/>
    <property type="match status" value="1"/>
</dbReference>
<name>A0A523UR50_UNCAE</name>
<dbReference type="EMBL" id="SOJK01000187">
    <property type="protein sequence ID" value="TET45012.1"/>
    <property type="molecule type" value="Genomic_DNA"/>
</dbReference>
<evidence type="ECO:0000256" key="4">
    <source>
        <dbReference type="ARBA" id="ARBA00022475"/>
    </source>
</evidence>
<evidence type="ECO:0000256" key="5">
    <source>
        <dbReference type="ARBA" id="ARBA00022692"/>
    </source>
</evidence>
<dbReference type="CDD" id="cd06550">
    <property type="entry name" value="TM_ABC_iron-siderophores_like"/>
    <property type="match status" value="1"/>
</dbReference>
<dbReference type="FunFam" id="1.10.3470.10:FF:000001">
    <property type="entry name" value="Vitamin B12 ABC transporter permease BtuC"/>
    <property type="match status" value="1"/>
</dbReference>
<comment type="caution">
    <text evidence="9">The sequence shown here is derived from an EMBL/GenBank/DDBJ whole genome shotgun (WGS) entry which is preliminary data.</text>
</comment>
<feature type="transmembrane region" description="Helical" evidence="8">
    <location>
        <begin position="314"/>
        <end position="333"/>
    </location>
</feature>
<dbReference type="InterPro" id="IPR000522">
    <property type="entry name" value="ABC_transptr_permease_BtuC"/>
</dbReference>
<dbReference type="AlphaFoldDB" id="A0A523UR50"/>
<dbReference type="GO" id="GO:0005886">
    <property type="term" value="C:plasma membrane"/>
    <property type="evidence" value="ECO:0007669"/>
    <property type="project" value="UniProtKB-SubCell"/>
</dbReference>
<keyword evidence="4" id="KW-1003">Cell membrane</keyword>
<evidence type="ECO:0000256" key="3">
    <source>
        <dbReference type="ARBA" id="ARBA00022448"/>
    </source>
</evidence>
<evidence type="ECO:0000256" key="8">
    <source>
        <dbReference type="SAM" id="Phobius"/>
    </source>
</evidence>
<dbReference type="SUPFAM" id="SSF81345">
    <property type="entry name" value="ABC transporter involved in vitamin B12 uptake, BtuC"/>
    <property type="match status" value="1"/>
</dbReference>
<dbReference type="GO" id="GO:0033214">
    <property type="term" value="P:siderophore-iron import into cell"/>
    <property type="evidence" value="ECO:0007669"/>
    <property type="project" value="TreeGrafter"/>
</dbReference>
<evidence type="ECO:0000313" key="10">
    <source>
        <dbReference type="Proteomes" id="UP000320679"/>
    </source>
</evidence>
<dbReference type="Gene3D" id="1.10.3470.10">
    <property type="entry name" value="ABC transporter involved in vitamin B12 uptake, BtuC"/>
    <property type="match status" value="1"/>
</dbReference>
<dbReference type="PANTHER" id="PTHR30472">
    <property type="entry name" value="FERRIC ENTEROBACTIN TRANSPORT SYSTEM PERMEASE PROTEIN"/>
    <property type="match status" value="1"/>
</dbReference>
<evidence type="ECO:0000313" key="9">
    <source>
        <dbReference type="EMBL" id="TET45012.1"/>
    </source>
</evidence>
<keyword evidence="3" id="KW-0813">Transport</keyword>
<keyword evidence="7 8" id="KW-0472">Membrane</keyword>
<comment type="subcellular location">
    <subcellularLocation>
        <location evidence="1">Cell membrane</location>
        <topology evidence="1">Multi-pass membrane protein</topology>
    </subcellularLocation>
</comment>
<feature type="transmembrane region" description="Helical" evidence="8">
    <location>
        <begin position="129"/>
        <end position="146"/>
    </location>
</feature>
<evidence type="ECO:0000256" key="1">
    <source>
        <dbReference type="ARBA" id="ARBA00004651"/>
    </source>
</evidence>
<feature type="transmembrane region" description="Helical" evidence="8">
    <location>
        <begin position="34"/>
        <end position="55"/>
    </location>
</feature>
<feature type="transmembrane region" description="Helical" evidence="8">
    <location>
        <begin position="199"/>
        <end position="220"/>
    </location>
</feature>